<accession>A0ABQ4I2U8</accession>
<protein>
    <submittedName>
        <fullName evidence="1">Uncharacterized protein</fullName>
    </submittedName>
</protein>
<proteinExistence type="predicted"/>
<keyword evidence="2" id="KW-1185">Reference proteome</keyword>
<organism evidence="1 2">
    <name type="scientific">Micromonospora andamanensis</name>
    <dbReference type="NCBI Taxonomy" id="1287068"/>
    <lineage>
        <taxon>Bacteria</taxon>
        <taxon>Bacillati</taxon>
        <taxon>Actinomycetota</taxon>
        <taxon>Actinomycetes</taxon>
        <taxon>Micromonosporales</taxon>
        <taxon>Micromonosporaceae</taxon>
        <taxon>Micromonospora</taxon>
    </lineage>
</organism>
<name>A0ABQ4I2U8_9ACTN</name>
<dbReference type="Proteomes" id="UP000647017">
    <property type="component" value="Unassembled WGS sequence"/>
</dbReference>
<evidence type="ECO:0000313" key="1">
    <source>
        <dbReference type="EMBL" id="GIJ12223.1"/>
    </source>
</evidence>
<sequence>MRVLVPLVEELRGGAPPGPPGELCLLGRRRGPLLGPQGTQDPDGGEVRLDPFAFPRRRKVTLPVRPESEAVRVYSVSSGSR</sequence>
<gene>
    <name evidence="1" type="ORF">Van01_54370</name>
</gene>
<reference evidence="1 2" key="1">
    <citation type="submission" date="2021-01" db="EMBL/GenBank/DDBJ databases">
        <title>Whole genome shotgun sequence of Verrucosispora andamanensis NBRC 109075.</title>
        <authorList>
            <person name="Komaki H."/>
            <person name="Tamura T."/>
        </authorList>
    </citation>
    <scope>NUCLEOTIDE SEQUENCE [LARGE SCALE GENOMIC DNA]</scope>
    <source>
        <strain evidence="1 2">NBRC 109075</strain>
    </source>
</reference>
<dbReference type="EMBL" id="BOOZ01000047">
    <property type="protein sequence ID" value="GIJ12223.1"/>
    <property type="molecule type" value="Genomic_DNA"/>
</dbReference>
<comment type="caution">
    <text evidence="1">The sequence shown here is derived from an EMBL/GenBank/DDBJ whole genome shotgun (WGS) entry which is preliminary data.</text>
</comment>
<evidence type="ECO:0000313" key="2">
    <source>
        <dbReference type="Proteomes" id="UP000647017"/>
    </source>
</evidence>